<dbReference type="PANTHER" id="PTHR34704:SF1">
    <property type="entry name" value="ATPASE"/>
    <property type="match status" value="1"/>
</dbReference>
<protein>
    <submittedName>
        <fullName evidence="3">Putative ATPase (AAA+ superfamily) protein</fullName>
    </submittedName>
</protein>
<gene>
    <name evidence="3" type="ORF">MMINT_18690</name>
</gene>
<dbReference type="GeneID" id="41324214"/>
<dbReference type="InterPro" id="IPR027417">
    <property type="entry name" value="P-loop_NTPase"/>
</dbReference>
<dbReference type="PANTHER" id="PTHR34704">
    <property type="entry name" value="ATPASE"/>
    <property type="match status" value="1"/>
</dbReference>
<reference evidence="3 4" key="1">
    <citation type="journal article" date="2013" name="Genome Announc.">
        <title>Genome sequence of 'Candidatus Methanomassiliicoccus intestinalis' Issoire-Mx1, a third thermoplasmatales-related methanogenic archaeon from human feces.</title>
        <authorList>
            <person name="Borrel G."/>
            <person name="Harris H.M."/>
            <person name="Parisot N."/>
            <person name="Gaci N."/>
            <person name="Tottey W."/>
            <person name="Mihajlovski A."/>
            <person name="Deane J."/>
            <person name="Gribaldo S."/>
            <person name="Bardot O."/>
            <person name="Peyretaillade E."/>
            <person name="Peyret P."/>
            <person name="O'Toole P.W."/>
            <person name="Brugere J.F."/>
        </authorList>
    </citation>
    <scope>NUCLEOTIDE SEQUENCE [LARGE SCALE GENOMIC DNA]</scope>
    <source>
        <strain evidence="3 4">Issoire-Mx1</strain>
    </source>
</reference>
<dbReference type="Proteomes" id="UP000014070">
    <property type="component" value="Chromosome"/>
</dbReference>
<sequence length="462" mass="53216">MFIGREQELKKLNKMYQSSKLEVAVIYGRRRVGKTTLINEFCKDKKTIFFASLESSVEQNLESLSNAINYADTGISSNAIYKSFSDAFDKIKEMASSERLIFVIDEFQYLAQAELSISSLLQNYLDHHFKNTKLFLIICGSSMRFMENQVLRYQSPLYGRCTAQFKIMPFDYFDTGKWFPKYSYEDKAVMYGITGGIPMYLEQFSPEKNVKENLLDCIFDKNAMLFEEPSNLLKQELREPATYNAIITAIASGKTKLSEISSTVGLETGLCSKYITNLISLGILKKETPVTDPNSKRPIYLIEDFFFRFWYTFIPNNMAAILSGRIRQAYKESIESRLSDYMGLVFEKMCKDFMLFHDENLPFIIGEIGQWWGADSKTKKQVQIDIVAASINKQEGVIGSCKYCNKLIGEDDLKLIQAYAQTMNRFDRCYYFLFSKSGFTSSLKKCHQPDVRLITLSDLYSK</sequence>
<dbReference type="OrthoDB" id="132045at2157"/>
<proteinExistence type="predicted"/>
<dbReference type="Gene3D" id="3.40.50.300">
    <property type="entry name" value="P-loop containing nucleotide triphosphate hydrolases"/>
    <property type="match status" value="1"/>
</dbReference>
<feature type="domain" description="DUF234" evidence="2">
    <location>
        <begin position="310"/>
        <end position="405"/>
    </location>
</feature>
<name>R9TCH1_METII</name>
<dbReference type="AlphaFoldDB" id="R9TCH1"/>
<dbReference type="InterPro" id="IPR011579">
    <property type="entry name" value="ATPase_dom"/>
</dbReference>
<dbReference type="CDD" id="cd00882">
    <property type="entry name" value="Ras_like_GTPase"/>
    <property type="match status" value="1"/>
</dbReference>
<evidence type="ECO:0000313" key="4">
    <source>
        <dbReference type="Proteomes" id="UP000014070"/>
    </source>
</evidence>
<evidence type="ECO:0000259" key="1">
    <source>
        <dbReference type="Pfam" id="PF01637"/>
    </source>
</evidence>
<dbReference type="InterPro" id="IPR004256">
    <property type="entry name" value="DUF234"/>
</dbReference>
<dbReference type="HOGENOM" id="CLU_041137_3_0_2"/>
<dbReference type="SUPFAM" id="SSF52540">
    <property type="entry name" value="P-loop containing nucleoside triphosphate hydrolases"/>
    <property type="match status" value="1"/>
</dbReference>
<evidence type="ECO:0000313" key="3">
    <source>
        <dbReference type="EMBL" id="AGN27143.1"/>
    </source>
</evidence>
<dbReference type="KEGG" id="mer:MMINT_18690"/>
<keyword evidence="4" id="KW-1185">Reference proteome</keyword>
<feature type="domain" description="ATPase" evidence="1">
    <location>
        <begin position="2"/>
        <end position="204"/>
    </location>
</feature>
<evidence type="ECO:0000259" key="2">
    <source>
        <dbReference type="Pfam" id="PF03008"/>
    </source>
</evidence>
<dbReference type="EMBL" id="CP005934">
    <property type="protein sequence ID" value="AGN27143.1"/>
    <property type="molecule type" value="Genomic_DNA"/>
</dbReference>
<dbReference type="InParanoid" id="R9TCH1"/>
<dbReference type="Pfam" id="PF01637">
    <property type="entry name" value="ATPase_2"/>
    <property type="match status" value="1"/>
</dbReference>
<accession>R9TCH1</accession>
<organism evidence="3 4">
    <name type="scientific">Methanomassiliicoccus intestinalis (strain Issoire-Mx1)</name>
    <dbReference type="NCBI Taxonomy" id="1295009"/>
    <lineage>
        <taxon>Archaea</taxon>
        <taxon>Methanobacteriati</taxon>
        <taxon>Thermoplasmatota</taxon>
        <taxon>Thermoplasmata</taxon>
        <taxon>Methanomassiliicoccales</taxon>
        <taxon>Methanomassiliicoccaceae</taxon>
        <taxon>Methanomassiliicoccus</taxon>
    </lineage>
</organism>
<dbReference type="GO" id="GO:0005524">
    <property type="term" value="F:ATP binding"/>
    <property type="evidence" value="ECO:0007669"/>
    <property type="project" value="InterPro"/>
</dbReference>
<dbReference type="RefSeq" id="WP_020449668.1">
    <property type="nucleotide sequence ID" value="NC_021353.1"/>
</dbReference>
<dbReference type="Pfam" id="PF03008">
    <property type="entry name" value="DUF234"/>
    <property type="match status" value="1"/>
</dbReference>